<dbReference type="SUPFAM" id="SSF52218">
    <property type="entry name" value="Flavoproteins"/>
    <property type="match status" value="1"/>
</dbReference>
<comment type="caution">
    <text evidence="5">The sequence shown here is derived from an EMBL/GenBank/DDBJ whole genome shotgun (WGS) entry which is preliminary data.</text>
</comment>
<keyword evidence="3" id="KW-0560">Oxidoreductase</keyword>
<protein>
    <submittedName>
        <fullName evidence="5">NADPH-dependent FMN reductase</fullName>
    </submittedName>
</protein>
<dbReference type="PANTHER" id="PTHR43408">
    <property type="entry name" value="FMN REDUCTASE (NADPH)"/>
    <property type="match status" value="1"/>
</dbReference>
<proteinExistence type="predicted"/>
<evidence type="ECO:0000256" key="1">
    <source>
        <dbReference type="ARBA" id="ARBA00022630"/>
    </source>
</evidence>
<dbReference type="InterPro" id="IPR005025">
    <property type="entry name" value="FMN_Rdtase-like_dom"/>
</dbReference>
<dbReference type="InterPro" id="IPR029039">
    <property type="entry name" value="Flavoprotein-like_sf"/>
</dbReference>
<dbReference type="Pfam" id="PF03358">
    <property type="entry name" value="FMN_red"/>
    <property type="match status" value="1"/>
</dbReference>
<dbReference type="RefSeq" id="WP_099382605.1">
    <property type="nucleotide sequence ID" value="NZ_PEBD01000008.1"/>
</dbReference>
<keyword evidence="1" id="KW-0285">Flavoprotein</keyword>
<feature type="domain" description="NADPH-dependent FMN reductase-like" evidence="4">
    <location>
        <begin position="1"/>
        <end position="136"/>
    </location>
</feature>
<dbReference type="EMBL" id="PEBD01000008">
    <property type="protein sequence ID" value="PHV67294.1"/>
    <property type="molecule type" value="Genomic_DNA"/>
</dbReference>
<keyword evidence="2" id="KW-0288">FMN</keyword>
<name>A0A2G3PNC0_WILMA</name>
<dbReference type="PANTHER" id="PTHR43408:SF2">
    <property type="entry name" value="FMN REDUCTASE (NADPH)"/>
    <property type="match status" value="1"/>
</dbReference>
<dbReference type="InterPro" id="IPR051814">
    <property type="entry name" value="NAD(P)H-dep_FMN_reductase"/>
</dbReference>
<evidence type="ECO:0000256" key="3">
    <source>
        <dbReference type="ARBA" id="ARBA00023002"/>
    </source>
</evidence>
<gene>
    <name evidence="5" type="ORF">CSW57_09640</name>
</gene>
<evidence type="ECO:0000259" key="4">
    <source>
        <dbReference type="Pfam" id="PF03358"/>
    </source>
</evidence>
<accession>A0A2G3PNC0</accession>
<evidence type="ECO:0000313" key="5">
    <source>
        <dbReference type="EMBL" id="PHV67294.1"/>
    </source>
</evidence>
<dbReference type="GO" id="GO:0016491">
    <property type="term" value="F:oxidoreductase activity"/>
    <property type="evidence" value="ECO:0007669"/>
    <property type="project" value="UniProtKB-KW"/>
</dbReference>
<organism evidence="5 6">
    <name type="scientific">Williamsia marianensis</name>
    <dbReference type="NCBI Taxonomy" id="85044"/>
    <lineage>
        <taxon>Bacteria</taxon>
        <taxon>Bacillati</taxon>
        <taxon>Actinomycetota</taxon>
        <taxon>Actinomycetes</taxon>
        <taxon>Mycobacteriales</taxon>
        <taxon>Nocardiaceae</taxon>
        <taxon>Williamsia</taxon>
    </lineage>
</organism>
<dbReference type="Gene3D" id="3.40.50.360">
    <property type="match status" value="1"/>
</dbReference>
<sequence length="181" mass="19147">MKVSVVVGNPKPQSRTRTVAEALVPALLTPGSYDLEVIELADYASELFEWSSERLKAVTTAVADSDLVIFATPTYKASYTGLLKAFLDRYGTDGLQGVVAIPVFTGGDLTHSLAPQITLLPLLAELGAVVPGRGLYFVIDDLPRLDEFIAAAVARYAKVFASLTTVAGAVVEVESAEVSGE</sequence>
<reference evidence="5 6" key="1">
    <citation type="submission" date="2017-10" db="EMBL/GenBank/DDBJ databases">
        <title>The draft genome sequence of Williamsia sp. BULT 1.1 isolated from the semi-arid grassland soils from South Africa.</title>
        <authorList>
            <person name="Kabwe M.H."/>
            <person name="Govender N."/>
            <person name="Mutseka Lunga P."/>
            <person name="Vikram S."/>
            <person name="Makhalanyane T.P."/>
        </authorList>
    </citation>
    <scope>NUCLEOTIDE SEQUENCE [LARGE SCALE GENOMIC DNA]</scope>
    <source>
        <strain evidence="5 6">BULT 1.1</strain>
    </source>
</reference>
<evidence type="ECO:0000313" key="6">
    <source>
        <dbReference type="Proteomes" id="UP000225108"/>
    </source>
</evidence>
<dbReference type="Proteomes" id="UP000225108">
    <property type="component" value="Unassembled WGS sequence"/>
</dbReference>
<evidence type="ECO:0000256" key="2">
    <source>
        <dbReference type="ARBA" id="ARBA00022643"/>
    </source>
</evidence>
<dbReference type="AlphaFoldDB" id="A0A2G3PNC0"/>